<dbReference type="InterPro" id="IPR021401">
    <property type="entry name" value="DUF3040"/>
</dbReference>
<organism evidence="2 3">
    <name type="scientific">Streptomyces abyssalis</name>
    <dbReference type="NCBI Taxonomy" id="933944"/>
    <lineage>
        <taxon>Bacteria</taxon>
        <taxon>Bacillati</taxon>
        <taxon>Actinomycetota</taxon>
        <taxon>Actinomycetes</taxon>
        <taxon>Kitasatosporales</taxon>
        <taxon>Streptomycetaceae</taxon>
        <taxon>Streptomyces</taxon>
    </lineage>
</organism>
<dbReference type="OrthoDB" id="10013636at2"/>
<sequence length="128" mass="13988">MASPDRTLRMAPGAREQRCDAERDVHRPIGVVVSKRERRALTAMEAVPVAHDPRWAKQFTDNYGQGSWGWRSTPVRLTTLLWLAFLSLGIVTENPVVDAAVMVALFTGPVAALLVQARRDADAGSPAP</sequence>
<accession>A0A1E7JGT8</accession>
<keyword evidence="3" id="KW-1185">Reference proteome</keyword>
<comment type="caution">
    <text evidence="2">The sequence shown here is derived from an EMBL/GenBank/DDBJ whole genome shotgun (WGS) entry which is preliminary data.</text>
</comment>
<proteinExistence type="predicted"/>
<evidence type="ECO:0000313" key="3">
    <source>
        <dbReference type="Proteomes" id="UP000176087"/>
    </source>
</evidence>
<feature type="region of interest" description="Disordered" evidence="1">
    <location>
        <begin position="1"/>
        <end position="21"/>
    </location>
</feature>
<dbReference type="Proteomes" id="UP000176087">
    <property type="component" value="Unassembled WGS sequence"/>
</dbReference>
<evidence type="ECO:0000256" key="1">
    <source>
        <dbReference type="SAM" id="MobiDB-lite"/>
    </source>
</evidence>
<evidence type="ECO:0000313" key="2">
    <source>
        <dbReference type="EMBL" id="OEU85662.1"/>
    </source>
</evidence>
<reference evidence="2 3" key="1">
    <citation type="journal article" date="2016" name="Front. Microbiol.">
        <title>Comparative Genomics Analysis of Streptomyces Species Reveals Their Adaptation to the Marine Environment and Their Diversity at the Genomic Level.</title>
        <authorList>
            <person name="Tian X."/>
            <person name="Zhang Z."/>
            <person name="Yang T."/>
            <person name="Chen M."/>
            <person name="Li J."/>
            <person name="Chen F."/>
            <person name="Yang J."/>
            <person name="Li W."/>
            <person name="Zhang B."/>
            <person name="Zhang Z."/>
            <person name="Wu J."/>
            <person name="Zhang C."/>
            <person name="Long L."/>
            <person name="Xiao J."/>
        </authorList>
    </citation>
    <scope>NUCLEOTIDE SEQUENCE [LARGE SCALE GENOMIC DNA]</scope>
    <source>
        <strain evidence="2 3">SCSIO 10390</strain>
    </source>
</reference>
<evidence type="ECO:0008006" key="4">
    <source>
        <dbReference type="Google" id="ProtNLM"/>
    </source>
</evidence>
<dbReference type="EMBL" id="LJGT01000041">
    <property type="protein sequence ID" value="OEU85662.1"/>
    <property type="molecule type" value="Genomic_DNA"/>
</dbReference>
<protein>
    <recommendedName>
        <fullName evidence="4">DUF3040 domain-containing protein</fullName>
    </recommendedName>
</protein>
<name>A0A1E7JGT8_9ACTN</name>
<dbReference type="AlphaFoldDB" id="A0A1E7JGT8"/>
<gene>
    <name evidence="2" type="ORF">AN215_24720</name>
</gene>
<dbReference type="Pfam" id="PF11239">
    <property type="entry name" value="DUF3040"/>
    <property type="match status" value="1"/>
</dbReference>